<dbReference type="Pfam" id="PF10119">
    <property type="entry name" value="MethyTransf_Reg"/>
    <property type="match status" value="1"/>
</dbReference>
<feature type="domain" description="Methyltransferase" evidence="2">
    <location>
        <begin position="45"/>
        <end position="142"/>
    </location>
</feature>
<proteinExistence type="predicted"/>
<keyword evidence="4" id="KW-0808">Transferase</keyword>
<dbReference type="InterPro" id="IPR048976">
    <property type="entry name" value="WHD_PKMT"/>
</dbReference>
<dbReference type="Proteomes" id="UP000324974">
    <property type="component" value="Chromosome"/>
</dbReference>
<keyword evidence="4" id="KW-0489">Methyltransferase</keyword>
<keyword evidence="5" id="KW-1185">Reference proteome</keyword>
<accession>A0A5C1ABE5</accession>
<dbReference type="InterPro" id="IPR029063">
    <property type="entry name" value="SAM-dependent_MTases_sf"/>
</dbReference>
<dbReference type="PANTHER" id="PTHR43667:SF2">
    <property type="entry name" value="FATTY ACID C-METHYL TRANSFERASE"/>
    <property type="match status" value="1"/>
</dbReference>
<dbReference type="InterPro" id="IPR050723">
    <property type="entry name" value="CFA/CMAS"/>
</dbReference>
<gene>
    <name evidence="4" type="ORF">PX52LOC_01342</name>
</gene>
<dbReference type="RefSeq" id="WP_168218841.1">
    <property type="nucleotide sequence ID" value="NZ_CP042425.1"/>
</dbReference>
<dbReference type="CDD" id="cd02440">
    <property type="entry name" value="AdoMet_MTases"/>
    <property type="match status" value="1"/>
</dbReference>
<dbReference type="EMBL" id="CP042425">
    <property type="protein sequence ID" value="QEL14454.1"/>
    <property type="molecule type" value="Genomic_DNA"/>
</dbReference>
<dbReference type="InterPro" id="IPR018773">
    <property type="entry name" value="MeTrfase_reg_dom_prd"/>
</dbReference>
<evidence type="ECO:0000259" key="2">
    <source>
        <dbReference type="Pfam" id="PF13649"/>
    </source>
</evidence>
<organism evidence="4 5">
    <name type="scientific">Limnoglobus roseus</name>
    <dbReference type="NCBI Taxonomy" id="2598579"/>
    <lineage>
        <taxon>Bacteria</taxon>
        <taxon>Pseudomonadati</taxon>
        <taxon>Planctomycetota</taxon>
        <taxon>Planctomycetia</taxon>
        <taxon>Gemmatales</taxon>
        <taxon>Gemmataceae</taxon>
        <taxon>Limnoglobus</taxon>
    </lineage>
</organism>
<dbReference type="Pfam" id="PF21782">
    <property type="entry name" value="WHD_PKMT"/>
    <property type="match status" value="1"/>
</dbReference>
<sequence>MSEPGGLYDEILYGDLTFFYTHPNHLAAVAALCGLAPPPVAGCRVLELGCGTGFNLLAMSHSLSNARLVGVDLSAKQIQHGTEAVAALGVTNVDLRAGRLEEVDATFGEFDFIIAHGVFSWVPADVQQALLRVVRDRLAPQGIAFVSYNTLPGWSTRGTFRDLLLLFAPADAPPAERVRRAKEAAGQFIASLPADGTHYADTLQADLAALADQPDYYVLAEHLASFNRPLYFTDFAALLADHGLQHVSDSEYYKNSFVQPGEERAALTAAGKDFVRVEQLLDFRQQRDFRQSLICHASRSVPRAVDPALVLPLWLHPRVKFEPSADADAPLDTVRRGEGEPAFPVHDPLFRRILQRVHAAPGRKLRVEAFLPDLADLDLPFGLAIAPSLLASAVSQGAAADLWTLFAAEPSFATAPGERPRACPFARREATVNPGVTNRFHLMSKLTGRDRDVFLRLDGRSTRDELAESLGLGRAELDQCLARLATAAVLEG</sequence>
<feature type="domain" description="PKMT C-terminal winged helix" evidence="3">
    <location>
        <begin position="418"/>
        <end position="470"/>
    </location>
</feature>
<dbReference type="GO" id="GO:0008168">
    <property type="term" value="F:methyltransferase activity"/>
    <property type="evidence" value="ECO:0007669"/>
    <property type="project" value="UniProtKB-KW"/>
</dbReference>
<evidence type="ECO:0000259" key="1">
    <source>
        <dbReference type="Pfam" id="PF10119"/>
    </source>
</evidence>
<feature type="domain" description="Methyltransferase regulatory" evidence="1">
    <location>
        <begin position="215"/>
        <end position="296"/>
    </location>
</feature>
<dbReference type="KEGG" id="lrs:PX52LOC_01342"/>
<evidence type="ECO:0000313" key="4">
    <source>
        <dbReference type="EMBL" id="QEL14454.1"/>
    </source>
</evidence>
<dbReference type="GO" id="GO:0032259">
    <property type="term" value="P:methylation"/>
    <property type="evidence" value="ECO:0007669"/>
    <property type="project" value="UniProtKB-KW"/>
</dbReference>
<dbReference type="AlphaFoldDB" id="A0A5C1ABE5"/>
<dbReference type="InterPro" id="IPR041698">
    <property type="entry name" value="Methyltransf_25"/>
</dbReference>
<dbReference type="Gene3D" id="3.40.50.150">
    <property type="entry name" value="Vaccinia Virus protein VP39"/>
    <property type="match status" value="1"/>
</dbReference>
<evidence type="ECO:0000259" key="3">
    <source>
        <dbReference type="Pfam" id="PF21782"/>
    </source>
</evidence>
<dbReference type="Pfam" id="PF13649">
    <property type="entry name" value="Methyltransf_25"/>
    <property type="match status" value="1"/>
</dbReference>
<name>A0A5C1ABE5_9BACT</name>
<evidence type="ECO:0000313" key="5">
    <source>
        <dbReference type="Proteomes" id="UP000324974"/>
    </source>
</evidence>
<dbReference type="SUPFAM" id="SSF53335">
    <property type="entry name" value="S-adenosyl-L-methionine-dependent methyltransferases"/>
    <property type="match status" value="1"/>
</dbReference>
<protein>
    <submittedName>
        <fullName evidence="4">Methyltransferase domain-containing protein</fullName>
    </submittedName>
</protein>
<dbReference type="PANTHER" id="PTHR43667">
    <property type="entry name" value="CYCLOPROPANE-FATTY-ACYL-PHOSPHOLIPID SYNTHASE"/>
    <property type="match status" value="1"/>
</dbReference>
<reference evidence="5" key="1">
    <citation type="submission" date="2019-08" db="EMBL/GenBank/DDBJ databases">
        <title>Limnoglobus roseus gen. nov., sp. nov., a novel freshwater planctomycete with a giant genome from the family Gemmataceae.</title>
        <authorList>
            <person name="Kulichevskaya I.S."/>
            <person name="Naumoff D.G."/>
            <person name="Miroshnikov K."/>
            <person name="Ivanova A."/>
            <person name="Philippov D.A."/>
            <person name="Hakobyan A."/>
            <person name="Rijpstra I.C."/>
            <person name="Sinninghe Damste J.S."/>
            <person name="Liesack W."/>
            <person name="Dedysh S.N."/>
        </authorList>
    </citation>
    <scope>NUCLEOTIDE SEQUENCE [LARGE SCALE GENOMIC DNA]</scope>
    <source>
        <strain evidence="5">PX52</strain>
    </source>
</reference>